<protein>
    <submittedName>
        <fullName evidence="2">Uncharacterized protein</fullName>
    </submittedName>
</protein>
<keyword evidence="3" id="KW-1185">Reference proteome</keyword>
<evidence type="ECO:0000313" key="2">
    <source>
        <dbReference type="EMBL" id="CAB3403253.1"/>
    </source>
</evidence>
<reference evidence="2 3" key="1">
    <citation type="submission" date="2020-04" db="EMBL/GenBank/DDBJ databases">
        <authorList>
            <person name="Laetsch R D."/>
            <person name="Stevens L."/>
            <person name="Kumar S."/>
            <person name="Blaxter L. M."/>
        </authorList>
    </citation>
    <scope>NUCLEOTIDE SEQUENCE [LARGE SCALE GENOMIC DNA]</scope>
</reference>
<comment type="caution">
    <text evidence="2">The sequence shown here is derived from an EMBL/GenBank/DDBJ whole genome shotgun (WGS) entry which is preliminary data.</text>
</comment>
<gene>
    <name evidence="2" type="ORF">CBOVIS_LOCUS5754</name>
</gene>
<sequence length="339" mass="40149">MAKPIRLLLIYAILLFIAHVSCQSGEELDELDEQQFLLEVNSTSFENFTTFNLVDTYFPLFVLVVELSNEERSILQKYLDEKTYEKLKYELDTQVKISDPELTSNRLNLTDLIFQTPFYYENPPFDNISSTIVEGYHNASIYNAIRSVWLKQLRPFLPIMDQLAIMQYFVQRKAAEYERMSIWAKLWHNLSSWMYGRHELHECDAAEPPCVRLAMEALQFEERINLDKAANLNRFDEVDDIIRSKLAEYGRNDDLDNWLRRNRPPPALESILEERSEVEEQALQRLRDNGVVNSLKYYYKAVIESRSHEEQEDIRAFFEKMNDTFARCFDPLRGQFPDF</sequence>
<dbReference type="OrthoDB" id="5867312at2759"/>
<accession>A0A8S1EPH8</accession>
<name>A0A8S1EPH8_9PELO</name>
<dbReference type="EMBL" id="CADEPM010000003">
    <property type="protein sequence ID" value="CAB3403253.1"/>
    <property type="molecule type" value="Genomic_DNA"/>
</dbReference>
<dbReference type="Proteomes" id="UP000494206">
    <property type="component" value="Unassembled WGS sequence"/>
</dbReference>
<dbReference type="AlphaFoldDB" id="A0A8S1EPH8"/>
<feature type="signal peptide" evidence="1">
    <location>
        <begin position="1"/>
        <end position="22"/>
    </location>
</feature>
<organism evidence="2 3">
    <name type="scientific">Caenorhabditis bovis</name>
    <dbReference type="NCBI Taxonomy" id="2654633"/>
    <lineage>
        <taxon>Eukaryota</taxon>
        <taxon>Metazoa</taxon>
        <taxon>Ecdysozoa</taxon>
        <taxon>Nematoda</taxon>
        <taxon>Chromadorea</taxon>
        <taxon>Rhabditida</taxon>
        <taxon>Rhabditina</taxon>
        <taxon>Rhabditomorpha</taxon>
        <taxon>Rhabditoidea</taxon>
        <taxon>Rhabditidae</taxon>
        <taxon>Peloderinae</taxon>
        <taxon>Caenorhabditis</taxon>
    </lineage>
</organism>
<feature type="chain" id="PRO_5035943806" evidence="1">
    <location>
        <begin position="23"/>
        <end position="339"/>
    </location>
</feature>
<evidence type="ECO:0000313" key="3">
    <source>
        <dbReference type="Proteomes" id="UP000494206"/>
    </source>
</evidence>
<keyword evidence="1" id="KW-0732">Signal</keyword>
<proteinExistence type="predicted"/>
<evidence type="ECO:0000256" key="1">
    <source>
        <dbReference type="SAM" id="SignalP"/>
    </source>
</evidence>